<dbReference type="EMBL" id="BRZM01000018">
    <property type="protein sequence ID" value="GLD53731.1"/>
    <property type="molecule type" value="Genomic_DNA"/>
</dbReference>
<protein>
    <submittedName>
        <fullName evidence="2">Uncharacterized protein</fullName>
    </submittedName>
</protein>
<name>A0AAD3R3H0_LATJO</name>
<gene>
    <name evidence="2" type="ORF">AKAME5_000644600</name>
</gene>
<evidence type="ECO:0000256" key="1">
    <source>
        <dbReference type="SAM" id="MobiDB-lite"/>
    </source>
</evidence>
<dbReference type="AlphaFoldDB" id="A0AAD3R3H0"/>
<evidence type="ECO:0000313" key="2">
    <source>
        <dbReference type="EMBL" id="GLD53731.1"/>
    </source>
</evidence>
<organism evidence="2 3">
    <name type="scientific">Lates japonicus</name>
    <name type="common">Japanese lates</name>
    <dbReference type="NCBI Taxonomy" id="270547"/>
    <lineage>
        <taxon>Eukaryota</taxon>
        <taxon>Metazoa</taxon>
        <taxon>Chordata</taxon>
        <taxon>Craniata</taxon>
        <taxon>Vertebrata</taxon>
        <taxon>Euteleostomi</taxon>
        <taxon>Actinopterygii</taxon>
        <taxon>Neopterygii</taxon>
        <taxon>Teleostei</taxon>
        <taxon>Neoteleostei</taxon>
        <taxon>Acanthomorphata</taxon>
        <taxon>Carangaria</taxon>
        <taxon>Carangaria incertae sedis</taxon>
        <taxon>Centropomidae</taxon>
        <taxon>Lates</taxon>
    </lineage>
</organism>
<reference evidence="2" key="1">
    <citation type="submission" date="2022-08" db="EMBL/GenBank/DDBJ databases">
        <title>Genome sequencing of akame (Lates japonicus).</title>
        <authorList>
            <person name="Hashiguchi Y."/>
            <person name="Takahashi H."/>
        </authorList>
    </citation>
    <scope>NUCLEOTIDE SEQUENCE</scope>
    <source>
        <strain evidence="2">Kochi</strain>
    </source>
</reference>
<feature type="region of interest" description="Disordered" evidence="1">
    <location>
        <begin position="1"/>
        <end position="20"/>
    </location>
</feature>
<sequence>MSEKRALPFRWTPPHPSSAISPSILPPSSLFLFSGDRGSRRQGGVGKVVCGLDWVAIRPVKSGENRCMLPFLALYLLLEEICCCPANRSRLKNKRTKRALSRLPDGSDKATSLWVMQGRRQGRGFLSVRTEHLSAPPAQNQFQYQRKPNEKRKILPLDSMKGSFQMSGLCEPKKANSAVRKVEEGVGVGRHMHGYKYPPRLVSSSEDAELRPRSLRTETHREIRRLKMLCSRCMLPFLALYLLLEEISAAVLPTSRLKNKREVNWLDQELFSRLPDGSDQGDLSVGDAGEAGRGVDSSQSETEHLSLHRQHQNQFQYQRKPNEKRRKVIPLDSIGSFQMSSLRNRKASNEKNAL</sequence>
<keyword evidence="3" id="KW-1185">Reference proteome</keyword>
<proteinExistence type="predicted"/>
<feature type="region of interest" description="Disordered" evidence="1">
    <location>
        <begin position="277"/>
        <end position="322"/>
    </location>
</feature>
<dbReference type="Proteomes" id="UP001279410">
    <property type="component" value="Unassembled WGS sequence"/>
</dbReference>
<accession>A0AAD3R3H0</accession>
<comment type="caution">
    <text evidence="2">The sequence shown here is derived from an EMBL/GenBank/DDBJ whole genome shotgun (WGS) entry which is preliminary data.</text>
</comment>
<evidence type="ECO:0000313" key="3">
    <source>
        <dbReference type="Proteomes" id="UP001279410"/>
    </source>
</evidence>